<dbReference type="AlphaFoldDB" id="A0AAU9MJM6"/>
<proteinExistence type="predicted"/>
<protein>
    <submittedName>
        <fullName evidence="2">Uncharacterized protein</fullName>
    </submittedName>
</protein>
<dbReference type="PANTHER" id="PTHR33133:SF5">
    <property type="entry name" value="OS08G0107100 PROTEIN"/>
    <property type="match status" value="1"/>
</dbReference>
<gene>
    <name evidence="2" type="ORF">LVIROSA_LOCUS15060</name>
</gene>
<sequence length="409" mass="45872">MDQEQEQMQFLGFFGIFKETFKIISTYKEIFIKISLSIILPLSFIFLAHIEVSEYLFGKILHNEDIRDQTPQNTRKYNTLSDIISSEWTYFWVFKVAYFIFFLVLSLLSTSAIVYTVACIYTSKHMNFKQVMSVVPKVWKRLMVTFVWNFIIFFVFNLLALVVFACWVAWVDFTNTGVLILIILAIVYVVLFIYISVVWHLASVISVLEDDYGIRSMLKSRELIKGKTGVSMAIFCFLNGSVPHIEAGVRGSGVASGKVVSQRQSIGVDSALEEDIGGSSIGRSFRRKRNIDPLFSKSPVVIEIDDNDESQAMETVSLCRPGEPRSCGNLLRPALCSSSSHGSSDLDFAAQSVDAMHAAIRAFAETYFASYLCLGELRLADLRQLCSQEEELVPNGGVEGAASTQPCQV</sequence>
<keyword evidence="3" id="KW-1185">Reference proteome</keyword>
<accession>A0AAU9MJM6</accession>
<name>A0AAU9MJM6_9ASTR</name>
<comment type="caution">
    <text evidence="2">The sequence shown here is derived from an EMBL/GenBank/DDBJ whole genome shotgun (WGS) entry which is preliminary data.</text>
</comment>
<evidence type="ECO:0000313" key="3">
    <source>
        <dbReference type="Proteomes" id="UP001157418"/>
    </source>
</evidence>
<evidence type="ECO:0000313" key="2">
    <source>
        <dbReference type="EMBL" id="CAH1428108.1"/>
    </source>
</evidence>
<dbReference type="EMBL" id="CAKMRJ010002223">
    <property type="protein sequence ID" value="CAH1428108.1"/>
    <property type="molecule type" value="Genomic_DNA"/>
</dbReference>
<reference evidence="2 3" key="1">
    <citation type="submission" date="2022-01" db="EMBL/GenBank/DDBJ databases">
        <authorList>
            <person name="Xiong W."/>
            <person name="Schranz E."/>
        </authorList>
    </citation>
    <scope>NUCLEOTIDE SEQUENCE [LARGE SCALE GENOMIC DNA]</scope>
</reference>
<feature type="transmembrane region" description="Helical" evidence="1">
    <location>
        <begin position="30"/>
        <end position="50"/>
    </location>
</feature>
<dbReference type="PANTHER" id="PTHR33133">
    <property type="entry name" value="OS08G0107100 PROTEIN-RELATED"/>
    <property type="match status" value="1"/>
</dbReference>
<keyword evidence="1" id="KW-0812">Transmembrane</keyword>
<feature type="transmembrane region" description="Helical" evidence="1">
    <location>
        <begin position="176"/>
        <end position="208"/>
    </location>
</feature>
<feature type="transmembrane region" description="Helical" evidence="1">
    <location>
        <begin position="142"/>
        <end position="170"/>
    </location>
</feature>
<dbReference type="Proteomes" id="UP001157418">
    <property type="component" value="Unassembled WGS sequence"/>
</dbReference>
<organism evidence="2 3">
    <name type="scientific">Lactuca virosa</name>
    <dbReference type="NCBI Taxonomy" id="75947"/>
    <lineage>
        <taxon>Eukaryota</taxon>
        <taxon>Viridiplantae</taxon>
        <taxon>Streptophyta</taxon>
        <taxon>Embryophyta</taxon>
        <taxon>Tracheophyta</taxon>
        <taxon>Spermatophyta</taxon>
        <taxon>Magnoliopsida</taxon>
        <taxon>eudicotyledons</taxon>
        <taxon>Gunneridae</taxon>
        <taxon>Pentapetalae</taxon>
        <taxon>asterids</taxon>
        <taxon>campanulids</taxon>
        <taxon>Asterales</taxon>
        <taxon>Asteraceae</taxon>
        <taxon>Cichorioideae</taxon>
        <taxon>Cichorieae</taxon>
        <taxon>Lactucinae</taxon>
        <taxon>Lactuca</taxon>
    </lineage>
</organism>
<feature type="transmembrane region" description="Helical" evidence="1">
    <location>
        <begin position="96"/>
        <end position="121"/>
    </location>
</feature>
<keyword evidence="1" id="KW-0472">Membrane</keyword>
<keyword evidence="1" id="KW-1133">Transmembrane helix</keyword>
<evidence type="ECO:0000256" key="1">
    <source>
        <dbReference type="SAM" id="Phobius"/>
    </source>
</evidence>